<protein>
    <submittedName>
        <fullName evidence="2">12485_t:CDS:1</fullName>
    </submittedName>
</protein>
<evidence type="ECO:0000256" key="1">
    <source>
        <dbReference type="ARBA" id="ARBA00009986"/>
    </source>
</evidence>
<comment type="caution">
    <text evidence="2">The sequence shown here is derived from an EMBL/GenBank/DDBJ whole genome shotgun (WGS) entry which is preliminary data.</text>
</comment>
<reference evidence="2" key="1">
    <citation type="submission" date="2021-06" db="EMBL/GenBank/DDBJ databases">
        <authorList>
            <person name="Kallberg Y."/>
            <person name="Tangrot J."/>
            <person name="Rosling A."/>
        </authorList>
    </citation>
    <scope>NUCLEOTIDE SEQUENCE</scope>
    <source>
        <strain evidence="2">FL966</strain>
    </source>
</reference>
<dbReference type="GO" id="GO:0006210">
    <property type="term" value="P:thymine catabolic process"/>
    <property type="evidence" value="ECO:0007669"/>
    <property type="project" value="TreeGrafter"/>
</dbReference>
<gene>
    <name evidence="2" type="ORF">CPELLU_LOCUS9158</name>
</gene>
<accession>A0A9N9DPQ3</accession>
<dbReference type="OrthoDB" id="4327540at2759"/>
<dbReference type="EMBL" id="CAJVQA010006841">
    <property type="protein sequence ID" value="CAG8647305.1"/>
    <property type="molecule type" value="Genomic_DNA"/>
</dbReference>
<keyword evidence="3" id="KW-1185">Reference proteome</keyword>
<dbReference type="Proteomes" id="UP000789759">
    <property type="component" value="Unassembled WGS sequence"/>
</dbReference>
<dbReference type="InterPro" id="IPR010061">
    <property type="entry name" value="MeMal-semiAld_DH"/>
</dbReference>
<evidence type="ECO:0000313" key="3">
    <source>
        <dbReference type="Proteomes" id="UP000789759"/>
    </source>
</evidence>
<dbReference type="PANTHER" id="PTHR43866">
    <property type="entry name" value="MALONATE-SEMIALDEHYDE DEHYDROGENASE"/>
    <property type="match status" value="1"/>
</dbReference>
<dbReference type="GO" id="GO:0004491">
    <property type="term" value="F:methylmalonate-semialdehyde dehydrogenase (acylating, NAD) activity"/>
    <property type="evidence" value="ECO:0007669"/>
    <property type="project" value="InterPro"/>
</dbReference>
<dbReference type="GO" id="GO:0005739">
    <property type="term" value="C:mitochondrion"/>
    <property type="evidence" value="ECO:0007669"/>
    <property type="project" value="TreeGrafter"/>
</dbReference>
<evidence type="ECO:0000313" key="2">
    <source>
        <dbReference type="EMBL" id="CAG8647305.1"/>
    </source>
</evidence>
<dbReference type="PANTHER" id="PTHR43866:SF3">
    <property type="entry name" value="METHYLMALONATE-SEMIALDEHYDE DEHYDROGENASE [ACYLATING], MITOCHONDRIAL"/>
    <property type="match status" value="1"/>
</dbReference>
<name>A0A9N9DPQ3_9GLOM</name>
<comment type="similarity">
    <text evidence="1">Belongs to the aldehyde dehydrogenase family.</text>
</comment>
<sequence length="412" mass="48138">MFLTSLSTGCFESHEALIQHAQFHALNHGYAVCIKRLERDKFVYLCCDRGGVYRNSLNLTDETCQRAMSSRLIDCPFELYRKKKNEQWHLTIKNPIYNHKLSEDMSGHLSHRRLNLKEQQRVHQISDAGIHPREMLSTFRQDNPNLMAISKTIYNARDKIRCDNLKGRMPIQALLDELKEENMIINALVHIAHIFIDISKPQHIEKNVLSNCHHYLPIEDELREFLRSWSILINSKSEEEFNEKWEELVRKYNEKPSITKYLQDVEGSYAMLKKYLQVSTRDLHAVHERIVLALKNQYQEIKTQISQDATSENSLQPCTGTFTSSMGLPCSYIIQEHLNNNQYLQLNDFHKHWWLQRHQLFLSIPTGPAYQQTTALNEMSSLFQETAITMQDPQEQHIRGCLVGARNAQSSI</sequence>
<proteinExistence type="inferred from homology"/>
<organism evidence="2 3">
    <name type="scientific">Cetraspora pellucida</name>
    <dbReference type="NCBI Taxonomy" id="1433469"/>
    <lineage>
        <taxon>Eukaryota</taxon>
        <taxon>Fungi</taxon>
        <taxon>Fungi incertae sedis</taxon>
        <taxon>Mucoromycota</taxon>
        <taxon>Glomeromycotina</taxon>
        <taxon>Glomeromycetes</taxon>
        <taxon>Diversisporales</taxon>
        <taxon>Gigasporaceae</taxon>
        <taxon>Cetraspora</taxon>
    </lineage>
</organism>
<dbReference type="GO" id="GO:0006574">
    <property type="term" value="P:L-valine catabolic process"/>
    <property type="evidence" value="ECO:0007669"/>
    <property type="project" value="TreeGrafter"/>
</dbReference>
<dbReference type="AlphaFoldDB" id="A0A9N9DPQ3"/>